<feature type="binding site" evidence="3">
    <location>
        <begin position="11"/>
        <end position="13"/>
    </location>
    <ligand>
        <name>substrate</name>
    </ligand>
</feature>
<dbReference type="InterPro" id="IPR010972">
    <property type="entry name" value="Beta-PGM"/>
</dbReference>
<feature type="active site" description="Nucleophile" evidence="2">
    <location>
        <position position="11"/>
    </location>
</feature>
<dbReference type="Pfam" id="PF00702">
    <property type="entry name" value="Hydrolase"/>
    <property type="match status" value="1"/>
</dbReference>
<dbReference type="Gene3D" id="3.40.50.1000">
    <property type="entry name" value="HAD superfamily/HAD-like"/>
    <property type="match status" value="1"/>
</dbReference>
<evidence type="ECO:0000256" key="5">
    <source>
        <dbReference type="PIRSR" id="PIRSR610972-4"/>
    </source>
</evidence>
<feature type="binding site" evidence="3">
    <location>
        <position position="147"/>
    </location>
    <ligand>
        <name>substrate</name>
    </ligand>
</feature>
<feature type="binding site" evidence="3">
    <location>
        <position position="78"/>
    </location>
    <ligand>
        <name>substrate</name>
    </ligand>
</feature>
<dbReference type="GO" id="GO:0005975">
    <property type="term" value="P:carbohydrate metabolic process"/>
    <property type="evidence" value="ECO:0007669"/>
    <property type="project" value="InterPro"/>
</dbReference>
<gene>
    <name evidence="6" type="ORF">SAMN05446037_100241</name>
</gene>
<dbReference type="SFLD" id="SFLDG01135">
    <property type="entry name" value="C1.5.6:_HAD__Beta-PGM__Phospha"/>
    <property type="match status" value="1"/>
</dbReference>
<dbReference type="InterPro" id="IPR023198">
    <property type="entry name" value="PGP-like_dom2"/>
</dbReference>
<dbReference type="SUPFAM" id="SSF56784">
    <property type="entry name" value="HAD-like"/>
    <property type="match status" value="1"/>
</dbReference>
<keyword evidence="7" id="KW-1185">Reference proteome</keyword>
<dbReference type="InterPro" id="IPR023214">
    <property type="entry name" value="HAD_sf"/>
</dbReference>
<dbReference type="SFLD" id="SFLDS00003">
    <property type="entry name" value="Haloacid_Dehalogenase"/>
    <property type="match status" value="1"/>
</dbReference>
<feature type="binding site" evidence="3">
    <location>
        <position position="54"/>
    </location>
    <ligand>
        <name>substrate</name>
    </ligand>
</feature>
<protein>
    <submittedName>
        <fullName evidence="6">Beta-phosphoglucomutase</fullName>
    </submittedName>
</protein>
<dbReference type="RefSeq" id="WP_089281248.1">
    <property type="nucleotide sequence ID" value="NZ_FZOJ01000002.1"/>
</dbReference>
<feature type="site" description="Important for catalytic activity and assists the phosphoryl transfer reaction to Asp8 by balancing charge and orienting the reacting groups" evidence="5">
    <location>
        <position position="116"/>
    </location>
</feature>
<evidence type="ECO:0000256" key="3">
    <source>
        <dbReference type="PIRSR" id="PIRSR610972-2"/>
    </source>
</evidence>
<dbReference type="AlphaFoldDB" id="A0A239AHL8"/>
<evidence type="ECO:0000313" key="7">
    <source>
        <dbReference type="Proteomes" id="UP000198304"/>
    </source>
</evidence>
<dbReference type="OrthoDB" id="9797743at2"/>
<name>A0A239AHL8_9FIRM</name>
<reference evidence="6 7" key="1">
    <citation type="submission" date="2017-06" db="EMBL/GenBank/DDBJ databases">
        <authorList>
            <person name="Kim H.J."/>
            <person name="Triplett B.A."/>
        </authorList>
    </citation>
    <scope>NUCLEOTIDE SEQUENCE [LARGE SCALE GENOMIC DNA]</scope>
    <source>
        <strain evidence="6 7">SCA</strain>
    </source>
</reference>
<dbReference type="NCBIfam" id="TIGR01990">
    <property type="entry name" value="bPGM"/>
    <property type="match status" value="1"/>
</dbReference>
<dbReference type="CDD" id="cd02598">
    <property type="entry name" value="HAD_BPGM"/>
    <property type="match status" value="1"/>
</dbReference>
<keyword evidence="4" id="KW-0460">Magnesium</keyword>
<dbReference type="SFLD" id="SFLDF00046">
    <property type="entry name" value="beta-phosphoglucomutase"/>
    <property type="match status" value="1"/>
</dbReference>
<evidence type="ECO:0000313" key="6">
    <source>
        <dbReference type="EMBL" id="SNR95029.1"/>
    </source>
</evidence>
<feature type="binding site" evidence="3">
    <location>
        <position position="27"/>
    </location>
    <ligand>
        <name>substrate</name>
    </ligand>
</feature>
<dbReference type="NCBIfam" id="TIGR02009">
    <property type="entry name" value="PGMB-YQAB-SF"/>
    <property type="match status" value="1"/>
</dbReference>
<feature type="binding site" evidence="4">
    <location>
        <position position="13"/>
    </location>
    <ligand>
        <name>Mg(2+)</name>
        <dbReference type="ChEBI" id="CHEBI:18420"/>
    </ligand>
</feature>
<dbReference type="GO" id="GO:0000287">
    <property type="term" value="F:magnesium ion binding"/>
    <property type="evidence" value="ECO:0007669"/>
    <property type="project" value="InterPro"/>
</dbReference>
<comment type="cofactor">
    <cofactor evidence="4">
        <name>Mg(2+)</name>
        <dbReference type="ChEBI" id="CHEBI:18420"/>
    </cofactor>
    <text evidence="4">Binds 2 magnesium ions per subunit.</text>
</comment>
<dbReference type="SFLD" id="SFLDG01129">
    <property type="entry name" value="C1.5:_HAD__Beta-PGM__Phosphata"/>
    <property type="match status" value="1"/>
</dbReference>
<feature type="site" description="Important for catalytic activity and assists the phosphoryl transfer reaction to Asp8 by balancing charge and orienting the reacting groups" evidence="5">
    <location>
        <position position="147"/>
    </location>
</feature>
<evidence type="ECO:0000256" key="1">
    <source>
        <dbReference type="ARBA" id="ARBA00006171"/>
    </source>
</evidence>
<evidence type="ECO:0000256" key="2">
    <source>
        <dbReference type="PIRSR" id="PIRSR610972-1"/>
    </source>
</evidence>
<comment type="similarity">
    <text evidence="1">Belongs to the HAD-like hydrolase superfamily. CbbY/CbbZ/Gph/YieH family.</text>
</comment>
<keyword evidence="4" id="KW-0479">Metal-binding</keyword>
<accession>A0A239AHL8</accession>
<sequence length="219" mass="24561">MRKKLKAVIFDLDGVLTDTASYHYKGWKRLADELNIPFDEKANENLKGIDRMGSLNKILESSKCIYSYEEKLALCDKKNRYYQEYIKGITEKDLLIGVNKVLIDLKEKEIKIGLASVSKNAFSVVEKLMIVDYFDYIADANKILKGKPDPEIFMTCAEGLGVKIEECLGIEDAAAGVTAIKRAGMIAVGIGNKGILQEADVVLESLEAFDINEMIERFF</sequence>
<dbReference type="InterPro" id="IPR006439">
    <property type="entry name" value="HAD-SF_hydro_IA"/>
</dbReference>
<feature type="binding site" evidence="4">
    <location>
        <position position="171"/>
    </location>
    <ligand>
        <name>Mg(2+)</name>
        <dbReference type="ChEBI" id="CHEBI:18420"/>
    </ligand>
</feature>
<feature type="binding site" evidence="3">
    <location>
        <begin position="116"/>
        <end position="120"/>
    </location>
    <ligand>
        <name>substrate</name>
    </ligand>
</feature>
<feature type="binding site" evidence="4">
    <location>
        <position position="172"/>
    </location>
    <ligand>
        <name>Mg(2+)</name>
        <dbReference type="ChEBI" id="CHEBI:18420"/>
    </ligand>
</feature>
<feature type="binding site" evidence="4">
    <location>
        <position position="11"/>
    </location>
    <ligand>
        <name>Mg(2+)</name>
        <dbReference type="ChEBI" id="CHEBI:18420"/>
    </ligand>
</feature>
<dbReference type="Proteomes" id="UP000198304">
    <property type="component" value="Unassembled WGS sequence"/>
</dbReference>
<dbReference type="EMBL" id="FZOJ01000002">
    <property type="protein sequence ID" value="SNR95029.1"/>
    <property type="molecule type" value="Genomic_DNA"/>
</dbReference>
<proteinExistence type="inferred from homology"/>
<dbReference type="PANTHER" id="PTHR18901:SF38">
    <property type="entry name" value="PSEUDOURIDINE-5'-PHOSPHATASE"/>
    <property type="match status" value="1"/>
</dbReference>
<dbReference type="InterPro" id="IPR010976">
    <property type="entry name" value="B-phosphoglucomutase_hydrolase"/>
</dbReference>
<dbReference type="GO" id="GO:0008801">
    <property type="term" value="F:beta-phosphoglucomutase activity"/>
    <property type="evidence" value="ECO:0007669"/>
    <property type="project" value="InterPro"/>
</dbReference>
<feature type="active site" description="Proton donor/acceptor" evidence="2">
    <location>
        <position position="13"/>
    </location>
</feature>
<dbReference type="InterPro" id="IPR036412">
    <property type="entry name" value="HAD-like_sf"/>
</dbReference>
<feature type="binding site" evidence="3">
    <location>
        <begin position="46"/>
        <end position="51"/>
    </location>
    <ligand>
        <name>substrate</name>
    </ligand>
</feature>
<dbReference type="NCBIfam" id="TIGR01509">
    <property type="entry name" value="HAD-SF-IA-v3"/>
    <property type="match status" value="1"/>
</dbReference>
<dbReference type="PANTHER" id="PTHR18901">
    <property type="entry name" value="2-DEOXYGLUCOSE-6-PHOSPHATE PHOSPHATASE 2"/>
    <property type="match status" value="1"/>
</dbReference>
<dbReference type="Gene3D" id="1.10.150.240">
    <property type="entry name" value="Putative phosphatase, domain 2"/>
    <property type="match status" value="1"/>
</dbReference>
<organism evidence="6 7">
    <name type="scientific">Anaerovirgula multivorans</name>
    <dbReference type="NCBI Taxonomy" id="312168"/>
    <lineage>
        <taxon>Bacteria</taxon>
        <taxon>Bacillati</taxon>
        <taxon>Bacillota</taxon>
        <taxon>Clostridia</taxon>
        <taxon>Peptostreptococcales</taxon>
        <taxon>Natronincolaceae</taxon>
        <taxon>Anaerovirgula</taxon>
    </lineage>
</organism>
<evidence type="ECO:0000256" key="4">
    <source>
        <dbReference type="PIRSR" id="PIRSR610972-3"/>
    </source>
</evidence>